<dbReference type="PROSITE" id="PS51679">
    <property type="entry name" value="SAM_MT_C5"/>
    <property type="match status" value="1"/>
</dbReference>
<feature type="compositionally biased region" description="Polar residues" evidence="9">
    <location>
        <begin position="1207"/>
        <end position="1219"/>
    </location>
</feature>
<evidence type="ECO:0000256" key="8">
    <source>
        <dbReference type="PROSITE-ProRule" id="PRU01016"/>
    </source>
</evidence>
<evidence type="ECO:0000313" key="12">
    <source>
        <dbReference type="Proteomes" id="UP001369815"/>
    </source>
</evidence>
<dbReference type="SUPFAM" id="SSF53335">
    <property type="entry name" value="S-adenosyl-L-methionine-dependent methyltransferases"/>
    <property type="match status" value="1"/>
</dbReference>
<evidence type="ECO:0000256" key="7">
    <source>
        <dbReference type="ARBA" id="ARBA00023242"/>
    </source>
</evidence>
<comment type="similarity">
    <text evidence="8">Belongs to the class I-like SAM-binding methyltransferase superfamily. C5-methyltransferase family.</text>
</comment>
<dbReference type="Proteomes" id="UP001369815">
    <property type="component" value="Unassembled WGS sequence"/>
</dbReference>
<dbReference type="PRINTS" id="PR00105">
    <property type="entry name" value="C5METTRFRASE"/>
</dbReference>
<feature type="active site" evidence="8">
    <location>
        <position position="845"/>
    </location>
</feature>
<dbReference type="Gene3D" id="2.30.30.490">
    <property type="match status" value="2"/>
</dbReference>
<dbReference type="InterPro" id="IPR043151">
    <property type="entry name" value="BAH_sf"/>
</dbReference>
<evidence type="ECO:0000256" key="3">
    <source>
        <dbReference type="ARBA" id="ARBA00022603"/>
    </source>
</evidence>
<evidence type="ECO:0000259" key="10">
    <source>
        <dbReference type="PROSITE" id="PS51038"/>
    </source>
</evidence>
<dbReference type="GO" id="GO:0003886">
    <property type="term" value="F:DNA (cytosine-5-)-methyltransferase activity"/>
    <property type="evidence" value="ECO:0007669"/>
    <property type="project" value="UniProtKB-EC"/>
</dbReference>
<keyword evidence="6" id="KW-0238">DNA-binding</keyword>
<dbReference type="Gene3D" id="3.90.120.10">
    <property type="entry name" value="DNA Methylase, subunit A, domain 2"/>
    <property type="match status" value="1"/>
</dbReference>
<dbReference type="GO" id="GO:0032259">
    <property type="term" value="P:methylation"/>
    <property type="evidence" value="ECO:0007669"/>
    <property type="project" value="UniProtKB-KW"/>
</dbReference>
<dbReference type="GO" id="GO:0003677">
    <property type="term" value="F:DNA binding"/>
    <property type="evidence" value="ECO:0007669"/>
    <property type="project" value="UniProtKB-KW"/>
</dbReference>
<keyword evidence="5 8" id="KW-0949">S-adenosyl-L-methionine</keyword>
<dbReference type="InterPro" id="IPR057215">
    <property type="entry name" value="DUF7893"/>
</dbReference>
<keyword evidence="7" id="KW-0539">Nucleus</keyword>
<reference evidence="11 12" key="1">
    <citation type="journal article" date="2024" name="Front Chem Biol">
        <title>Unveiling the potential of Daldinia eschscholtzii MFLUCC 19-0629 through bioactivity and bioinformatics studies for enhanced sustainable agriculture production.</title>
        <authorList>
            <person name="Brooks S."/>
            <person name="Weaver J.A."/>
            <person name="Klomchit A."/>
            <person name="Alharthi S.A."/>
            <person name="Onlamun T."/>
            <person name="Nurani R."/>
            <person name="Vong T.K."/>
            <person name="Alberti F."/>
            <person name="Greco C."/>
        </authorList>
    </citation>
    <scope>NUCLEOTIDE SEQUENCE [LARGE SCALE GENOMIC DNA]</scope>
    <source>
        <strain evidence="11">MFLUCC 19-0629</strain>
    </source>
</reference>
<sequence>MGIIDQKNLSSRQCLPVASQSLDFISQPGLDYGQTVFESEIPPSYHAVIPSIEEDDANGLEDDLSDAHDHICRPNKINENHPYQRLRNTSTSLDTSASELETHPYEGREIAPDLPNANAPRQRPIVIEIPQSTLTQPKSLFRGSSPSPVQISEADVLSALFESTRIGQSLEGYVEFDLQNFSIYLDSELYPCELRPLQHLATRQSSDSFYFDGTLVYDGQQFPLKKICFRELPIGNYGSEEHTVGDQIWIRSRLNEQRGHEIYYKLKNPSTEYMRFYEPFRWIADLTKHVLDYCDHLKGIGRRAVLYDFKSEFSIWALQKHDHSAAFERWHLANRSNDFRGAIIANIDFIWKEAHGLDCKMVSWHRLWTEVKTLDRYKPNLGINKAVFGDSGVDRSPSRIRKNGSVPPTIVTPYVHDLFSHMIFGNVLKAVKPSASIEKRRAAFIQTSRPTEYSYPPTVKRNAYDRDLFIDSIREGDVISTRPDDENTDTKWKKRKSKHYEGEHLWFGLVQKIHRWPRGKCYFDVIWLYQPIDTPCGVMKYPWNNELFLSNNCTCHHGTARIKADQILSTHEVEWFGDPSTSAEFFVRQTYLSDDCRWTTLKKEHLTCKEERFHEEVKYAIGDAVLVETDPKALKLETFVVEGFFDEGKRRYVRLRKLLRRKEVDKDATNSPPNEVVYTNKIVEIPSRRIFRRCLVRAFRPGETIPSPYDFNGTSDLFFMTHQEIETGGGQVAYVPLDMDLVKGVRLGFDPSQGHRSQKLQGLDLFCGGGNLGRGLEDGGAIQMRWINDIWSEAIHTYMANCEPDKDITPFLGSVDDLLLRAMKGDNSKVPRPGDVQFISAGSPCPGFSLLTPDRTTNDQRKNQSLIASFASYVDLYRPYYGILENVQQIVNTKNFRHACVFSQLVCALVGLGYQVQVMFLDAWSFGAPQSRSRVFLVFSAPGFRMPKAPAPSHSHPPGTQLTKLGEMSCGRPFDSRVLLPTPFRYVSVKESVGDLPDIRDAKPDFCVGYPDHRLGFGFTPPIRKQLSMIPIQPWGMSFSKAWHGRPGMPPVMSESDRHHLFPPEPSDRVMKPSKGWGRIHPDGVFGTVATKCPATDARIGTINHWQQSRPITVLEIRRAQGFRDEDLIVGTLASQWRIVGNSVARQVSVALGLAVREAWYGTLFDEPHLPQTGLASVSDGLARIAERMTVPDSITIRDSFENISEATIHSPSPSSNMPSEDLLLPSPTSLRSSPSPTPITTDSIGLSDSEKGSRKRLSLYVETLTKRRRLSSGYEETIEKSIAIGRSE</sequence>
<dbReference type="Pfam" id="PF00145">
    <property type="entry name" value="DNA_methylase"/>
    <property type="match status" value="1"/>
</dbReference>
<accession>A0AAX6MLQ3</accession>
<dbReference type="InterPro" id="IPR001025">
    <property type="entry name" value="BAH_dom"/>
</dbReference>
<keyword evidence="12" id="KW-1185">Reference proteome</keyword>
<evidence type="ECO:0000256" key="4">
    <source>
        <dbReference type="ARBA" id="ARBA00022679"/>
    </source>
</evidence>
<comment type="subcellular location">
    <subcellularLocation>
        <location evidence="1">Nucleus</location>
    </subcellularLocation>
</comment>
<feature type="domain" description="BAH" evidence="10">
    <location>
        <begin position="617"/>
        <end position="735"/>
    </location>
</feature>
<feature type="region of interest" description="Disordered" evidence="9">
    <location>
        <begin position="1207"/>
        <end position="1255"/>
    </location>
</feature>
<organism evidence="11 12">
    <name type="scientific">Daldinia eschscholtzii</name>
    <dbReference type="NCBI Taxonomy" id="292717"/>
    <lineage>
        <taxon>Eukaryota</taxon>
        <taxon>Fungi</taxon>
        <taxon>Dikarya</taxon>
        <taxon>Ascomycota</taxon>
        <taxon>Pezizomycotina</taxon>
        <taxon>Sordariomycetes</taxon>
        <taxon>Xylariomycetidae</taxon>
        <taxon>Xylariales</taxon>
        <taxon>Hypoxylaceae</taxon>
        <taxon>Daldinia</taxon>
    </lineage>
</organism>
<evidence type="ECO:0000256" key="6">
    <source>
        <dbReference type="ARBA" id="ARBA00023125"/>
    </source>
</evidence>
<comment type="caution">
    <text evidence="11">The sequence shown here is derived from an EMBL/GenBank/DDBJ whole genome shotgun (WGS) entry which is preliminary data.</text>
</comment>
<keyword evidence="4 8" id="KW-0808">Transferase</keyword>
<dbReference type="GO" id="GO:0005634">
    <property type="term" value="C:nucleus"/>
    <property type="evidence" value="ECO:0007669"/>
    <property type="project" value="UniProtKB-SubCell"/>
</dbReference>
<dbReference type="InterPro" id="IPR029063">
    <property type="entry name" value="SAM-dependent_MTases_sf"/>
</dbReference>
<feature type="domain" description="BAH" evidence="10">
    <location>
        <begin position="471"/>
        <end position="602"/>
    </location>
</feature>
<evidence type="ECO:0000313" key="11">
    <source>
        <dbReference type="EMBL" id="KAK6953549.1"/>
    </source>
</evidence>
<dbReference type="PANTHER" id="PTHR10629">
    <property type="entry name" value="CYTOSINE-SPECIFIC METHYLTRANSFERASE"/>
    <property type="match status" value="1"/>
</dbReference>
<dbReference type="PROSITE" id="PS51038">
    <property type="entry name" value="BAH"/>
    <property type="match status" value="2"/>
</dbReference>
<proteinExistence type="inferred from homology"/>
<evidence type="ECO:0000256" key="5">
    <source>
        <dbReference type="ARBA" id="ARBA00022691"/>
    </source>
</evidence>
<dbReference type="Gene3D" id="3.40.50.150">
    <property type="entry name" value="Vaccinia Virus protein VP39"/>
    <property type="match status" value="1"/>
</dbReference>
<dbReference type="GO" id="GO:0003682">
    <property type="term" value="F:chromatin binding"/>
    <property type="evidence" value="ECO:0007669"/>
    <property type="project" value="InterPro"/>
</dbReference>
<dbReference type="EMBL" id="JBANMG010000005">
    <property type="protein sequence ID" value="KAK6953549.1"/>
    <property type="molecule type" value="Genomic_DNA"/>
</dbReference>
<keyword evidence="3 8" id="KW-0489">Methyltransferase</keyword>
<dbReference type="InterPro" id="IPR050390">
    <property type="entry name" value="C5-Methyltransferase"/>
</dbReference>
<evidence type="ECO:0000256" key="9">
    <source>
        <dbReference type="SAM" id="MobiDB-lite"/>
    </source>
</evidence>
<feature type="compositionally biased region" description="Low complexity" evidence="9">
    <location>
        <begin position="1223"/>
        <end position="1242"/>
    </location>
</feature>
<dbReference type="Pfam" id="PF25423">
    <property type="entry name" value="DUF7893"/>
    <property type="match status" value="1"/>
</dbReference>
<dbReference type="PANTHER" id="PTHR10629:SF54">
    <property type="entry name" value="DNA METHYLTRANSFERASE DIM-2"/>
    <property type="match status" value="1"/>
</dbReference>
<evidence type="ECO:0000256" key="2">
    <source>
        <dbReference type="ARBA" id="ARBA00011975"/>
    </source>
</evidence>
<evidence type="ECO:0000256" key="1">
    <source>
        <dbReference type="ARBA" id="ARBA00004123"/>
    </source>
</evidence>
<dbReference type="InterPro" id="IPR001525">
    <property type="entry name" value="C5_MeTfrase"/>
</dbReference>
<protein>
    <recommendedName>
        <fullName evidence="2">DNA (cytosine-5-)-methyltransferase</fullName>
        <ecNumber evidence="2">2.1.1.37</ecNumber>
    </recommendedName>
</protein>
<gene>
    <name evidence="11" type="ORF">Daesc_005854</name>
</gene>
<dbReference type="EC" id="2.1.1.37" evidence="2"/>
<dbReference type="GO" id="GO:0044027">
    <property type="term" value="P:negative regulation of gene expression via chromosomal CpG island methylation"/>
    <property type="evidence" value="ECO:0007669"/>
    <property type="project" value="TreeGrafter"/>
</dbReference>
<name>A0AAX6MLQ3_9PEZI</name>